<keyword evidence="7" id="KW-1185">Reference proteome</keyword>
<evidence type="ECO:0000256" key="3">
    <source>
        <dbReference type="ARBA" id="ARBA00022723"/>
    </source>
</evidence>
<dbReference type="RefSeq" id="WP_052955885.1">
    <property type="nucleotide sequence ID" value="NZ_BBWV01000003.1"/>
</dbReference>
<dbReference type="STRING" id="1220578.FPE01S_03_00540"/>
<evidence type="ECO:0000256" key="2">
    <source>
        <dbReference type="ARBA" id="ARBA00012146"/>
    </source>
</evidence>
<proteinExistence type="predicted"/>
<keyword evidence="5" id="KW-0460">Magnesium</keyword>
<protein>
    <recommendedName>
        <fullName evidence="2">inorganic diphosphatase</fullName>
        <ecNumber evidence="2">3.6.1.1</ecNumber>
    </recommendedName>
</protein>
<dbReference type="EMBL" id="BBWV01000003">
    <property type="protein sequence ID" value="GAO44015.1"/>
    <property type="molecule type" value="Genomic_DNA"/>
</dbReference>
<gene>
    <name evidence="6" type="ORF">FPE01S_03_00540</name>
</gene>
<dbReference type="GO" id="GO:0004427">
    <property type="term" value="F:inorganic diphosphate phosphatase activity"/>
    <property type="evidence" value="ECO:0007669"/>
    <property type="project" value="UniProtKB-EC"/>
</dbReference>
<evidence type="ECO:0000313" key="6">
    <source>
        <dbReference type="EMBL" id="GAO44015.1"/>
    </source>
</evidence>
<dbReference type="Proteomes" id="UP000033121">
    <property type="component" value="Unassembled WGS sequence"/>
</dbReference>
<dbReference type="PANTHER" id="PTHR10286">
    <property type="entry name" value="INORGANIC PYROPHOSPHATASE"/>
    <property type="match status" value="1"/>
</dbReference>
<evidence type="ECO:0000256" key="1">
    <source>
        <dbReference type="ARBA" id="ARBA00001946"/>
    </source>
</evidence>
<sequence length="124" mass="14310">MLIFPFDFGMIPGTKGEDGDPLDALVISEHKTFPGCRVRCRLIGLLQAMQTEKTRTIRNDRYFFIPENSLVYRQVRDISDLPGELVEQLIFFFVAYNKVEGKKFQPEKVIRLKKASLLLSRGKN</sequence>
<dbReference type="Gene3D" id="3.90.80.10">
    <property type="entry name" value="Inorganic pyrophosphatase"/>
    <property type="match status" value="1"/>
</dbReference>
<dbReference type="Pfam" id="PF00719">
    <property type="entry name" value="Pyrophosphatase"/>
    <property type="match status" value="1"/>
</dbReference>
<dbReference type="SUPFAM" id="SSF50324">
    <property type="entry name" value="Inorganic pyrophosphatase"/>
    <property type="match status" value="1"/>
</dbReference>
<evidence type="ECO:0000313" key="7">
    <source>
        <dbReference type="Proteomes" id="UP000033121"/>
    </source>
</evidence>
<comment type="cofactor">
    <cofactor evidence="1">
        <name>Mg(2+)</name>
        <dbReference type="ChEBI" id="CHEBI:18420"/>
    </cofactor>
</comment>
<accession>A0A0E9N3S9</accession>
<dbReference type="InterPro" id="IPR008162">
    <property type="entry name" value="Pyrophosphatase"/>
</dbReference>
<dbReference type="OrthoDB" id="5187599at2"/>
<reference evidence="6 7" key="1">
    <citation type="submission" date="2015-04" db="EMBL/GenBank/DDBJ databases">
        <title>Whole genome shotgun sequence of Flavihumibacter petaseus NBRC 106054.</title>
        <authorList>
            <person name="Miyazawa S."/>
            <person name="Hosoyama A."/>
            <person name="Hashimoto M."/>
            <person name="Noguchi M."/>
            <person name="Tsuchikane K."/>
            <person name="Ohji S."/>
            <person name="Yamazoe A."/>
            <person name="Ichikawa N."/>
            <person name="Kimura A."/>
            <person name="Fujita N."/>
        </authorList>
    </citation>
    <scope>NUCLEOTIDE SEQUENCE [LARGE SCALE GENOMIC DNA]</scope>
    <source>
        <strain evidence="6 7">NBRC 106054</strain>
    </source>
</reference>
<keyword evidence="4" id="KW-0378">Hydrolase</keyword>
<keyword evidence="3" id="KW-0479">Metal-binding</keyword>
<dbReference type="EC" id="3.6.1.1" evidence="2"/>
<evidence type="ECO:0000256" key="4">
    <source>
        <dbReference type="ARBA" id="ARBA00022801"/>
    </source>
</evidence>
<evidence type="ECO:0000256" key="5">
    <source>
        <dbReference type="ARBA" id="ARBA00022842"/>
    </source>
</evidence>
<dbReference type="GO" id="GO:0005737">
    <property type="term" value="C:cytoplasm"/>
    <property type="evidence" value="ECO:0007669"/>
    <property type="project" value="InterPro"/>
</dbReference>
<dbReference type="InterPro" id="IPR036649">
    <property type="entry name" value="Pyrophosphatase_sf"/>
</dbReference>
<dbReference type="GO" id="GO:0006796">
    <property type="term" value="P:phosphate-containing compound metabolic process"/>
    <property type="evidence" value="ECO:0007669"/>
    <property type="project" value="InterPro"/>
</dbReference>
<dbReference type="GO" id="GO:0000287">
    <property type="term" value="F:magnesium ion binding"/>
    <property type="evidence" value="ECO:0007669"/>
    <property type="project" value="InterPro"/>
</dbReference>
<organism evidence="6 7">
    <name type="scientific">Flavihumibacter petaseus NBRC 106054</name>
    <dbReference type="NCBI Taxonomy" id="1220578"/>
    <lineage>
        <taxon>Bacteria</taxon>
        <taxon>Pseudomonadati</taxon>
        <taxon>Bacteroidota</taxon>
        <taxon>Chitinophagia</taxon>
        <taxon>Chitinophagales</taxon>
        <taxon>Chitinophagaceae</taxon>
        <taxon>Flavihumibacter</taxon>
    </lineage>
</organism>
<name>A0A0E9N3S9_9BACT</name>
<dbReference type="AlphaFoldDB" id="A0A0E9N3S9"/>
<dbReference type="PROSITE" id="PS00387">
    <property type="entry name" value="PPASE"/>
    <property type="match status" value="1"/>
</dbReference>
<comment type="caution">
    <text evidence="6">The sequence shown here is derived from an EMBL/GenBank/DDBJ whole genome shotgun (WGS) entry which is preliminary data.</text>
</comment>